<sequence>MLQGKLQQLRSLPAGPGSLEQLECLLREHDLQEPWLAMDVLRSYQSIWLRLPEAVRDGLDTNINELLERIQLLMKQKSFPFPDLLPSDPVRPALIDPQANQQISYAQLRSFIQHFDLGLPCPAQGRSRVAVMLPNGPTLALAVMAIANRYTMIPMARTVAPDQLKADVEAVEADAILMLEADASKVQLDAKLPVFIVHPQADLTFTVTTTCPVARSTQPPPNNSPDDVAVLLFTSGTSGKKKLVPITVYNLFAGAVLTMDSVALTEASRCLNMMPLHHIGGMVRSLYAPMLAGGTTICCASFDPSLFWDVVEKWSPTWYYATPTMHQMILAESEHRPDALRQSLIKFIINAGGGLPATLAVQLREVFQCVVMPSYGMTECAPIASPPTDYKLDREGTSGRPCGPDVAILGDGNPGQRVPTGTTGRICVRGFPVFPGYLTDDGINKSAFDEAGWFDTGDLGHLDKDGYLFITGRGKEVINRGGEIISPIEVENGILSAARDPTSILYGRVSEALAFSTPHDVLQEVVGAVIVTPPGMSRPDLRQLHEALGERLLQPKWPVLLVYMDNGVPKSNNKLQRIRLSQRLGLEPLTDSIPAAERHLEAKCPPQGTGLNVSIAHTMCRIDGQEAEPHIEETLGISDIAMRYNPIDGFPQAVIFNPAEKQPTVATLAQALRPRVHGYLIPSSIKALSSPIPRDAAGYVDDKALEDVVRSMNASESDSSSAEYRVRQLFAQALNQDVAEVTASTDFFAAGGDSLSAGRLISALRREFEIRLSGDVLFLNSTVADMTAIVEDACAKKSPEEEISEKDLPGCQETCSSTNPIVLLIQLIPMIIFFPMRAGLQWTIFVFLMGETARLFPPDSLLIGRLLHIVLIGLASRLAINAVAPVLAIMFKWVLIGRYRAGLYPMWGTYHTRWWLTQKAIRVAGRGVFNYFEWTRRLYYRLLGAHIGRNVRIHEYASLGEYDLIHLEDNVVVENCIIRPFAVERNTSMLLQPILIGKGSAIGLRSVVAPGATLPPDTYLGPNSSSWETQGAEEANKDLNSTSIPSPHWLLTLFLVEPLGLLAGFAYRLPWLAGLVPIVLHYPLQSEDMLRVIVFWFTTPTRIMYHILARIYYAIVGPLVWFVAILLIKAVLDLTCGRAKTGPADKMSMRQKVRQAALSKVIPNGSLSPLTRLIGKHYELVSVAIRMLGGRVGKRIYWPSVGPGIQDFDLVEVGNDVVFGSRSHLVTSDGSGRERVVIADGAMLGDRAVVLPGVTIGEMAMVGSGSLLRRNGFFPPDTVWTGSKNGNAIQFPTITHQHEKAEKLAGGWSSSSTLSPGESASLPRDTTRPFGRAFYQGMADFFVIGIPGIVGYSTFIAIISTVWRLLGVLAGLLVLGHTLRQDYRAFDREWWQPFSVYGLFCAVVSGVSFIQTIIGVAFVIGAKWVVMGRRTEGSYHWDRSSYNQRWQFFLAVESLIKDSYRGIGVLPMLSGTAYLSFYYRLMGATIGKDTALLANGDPNILLTEPDMVTLGNRVAVDDASVVCHLNTRGEFELHPLVVGDRSVLRTGSRLMSGSSMGSDACLLEHTLVLSGDHVEDKSAMQGWPAEPFSGRRIQ</sequence>
<feature type="domain" description="Carrier" evidence="4">
    <location>
        <begin position="717"/>
        <end position="794"/>
    </location>
</feature>
<dbReference type="SUPFAM" id="SSF51161">
    <property type="entry name" value="Trimeric LpxA-like enzymes"/>
    <property type="match status" value="3"/>
</dbReference>
<dbReference type="GO" id="GO:0031956">
    <property type="term" value="F:medium-chain fatty acid-CoA ligase activity"/>
    <property type="evidence" value="ECO:0007669"/>
    <property type="project" value="TreeGrafter"/>
</dbReference>
<dbReference type="KEGG" id="apuu:APUU_60042S"/>
<keyword evidence="1" id="KW-0596">Phosphopantetheine</keyword>
<feature type="transmembrane region" description="Helical" evidence="3">
    <location>
        <begin position="1394"/>
        <end position="1420"/>
    </location>
</feature>
<feature type="transmembrane region" description="Helical" evidence="3">
    <location>
        <begin position="1341"/>
        <end position="1374"/>
    </location>
</feature>
<dbReference type="InterPro" id="IPR009081">
    <property type="entry name" value="PP-bd_ACP"/>
</dbReference>
<dbReference type="SMART" id="SM00823">
    <property type="entry name" value="PKS_PP"/>
    <property type="match status" value="1"/>
</dbReference>
<keyword evidence="6" id="KW-1185">Reference proteome</keyword>
<name>A0A7R8APD0_9EURO</name>
<dbReference type="EMBL" id="AP024448">
    <property type="protein sequence ID" value="BCS26994.1"/>
    <property type="molecule type" value="Genomic_DNA"/>
</dbReference>
<dbReference type="RefSeq" id="XP_041559188.1">
    <property type="nucleotide sequence ID" value="XM_041706843.1"/>
</dbReference>
<evidence type="ECO:0000313" key="6">
    <source>
        <dbReference type="Proteomes" id="UP000654913"/>
    </source>
</evidence>
<dbReference type="Proteomes" id="UP000654913">
    <property type="component" value="Chromosome 6"/>
</dbReference>
<dbReference type="InterPro" id="IPR020806">
    <property type="entry name" value="PKS_PP-bd"/>
</dbReference>
<feature type="transmembrane region" description="Helical" evidence="3">
    <location>
        <begin position="1049"/>
        <end position="1067"/>
    </location>
</feature>
<feature type="transmembrane region" description="Helical" evidence="3">
    <location>
        <begin position="869"/>
        <end position="896"/>
    </location>
</feature>
<keyword evidence="3" id="KW-0472">Membrane</keyword>
<accession>A0A7R8APD0</accession>
<dbReference type="InterPro" id="IPR000873">
    <property type="entry name" value="AMP-dep_synth/lig_dom"/>
</dbReference>
<dbReference type="Gene3D" id="3.30.300.30">
    <property type="match status" value="1"/>
</dbReference>
<dbReference type="Gene3D" id="3.40.50.12780">
    <property type="entry name" value="N-terminal domain of ligase-like"/>
    <property type="match status" value="1"/>
</dbReference>
<dbReference type="InterPro" id="IPR042099">
    <property type="entry name" value="ANL_N_sf"/>
</dbReference>
<protein>
    <submittedName>
        <fullName evidence="5">Putative NRPS-like protein biosynthetic cluster</fullName>
    </submittedName>
</protein>
<dbReference type="PANTHER" id="PTHR43201:SF10">
    <property type="entry name" value="CARRIER DOMAIN-CONTAINING PROTEIN"/>
    <property type="match status" value="1"/>
</dbReference>
<dbReference type="Pfam" id="PF00550">
    <property type="entry name" value="PP-binding"/>
    <property type="match status" value="1"/>
</dbReference>
<reference evidence="5" key="1">
    <citation type="submission" date="2021-01" db="EMBL/GenBank/DDBJ databases">
        <authorList>
            <consortium name="Aspergillus puulaauensis MK2 genome sequencing consortium"/>
            <person name="Kazuki M."/>
            <person name="Futagami T."/>
        </authorList>
    </citation>
    <scope>NUCLEOTIDE SEQUENCE</scope>
    <source>
        <strain evidence="5">MK2</strain>
    </source>
</reference>
<dbReference type="OrthoDB" id="3633556at2759"/>
<dbReference type="PANTHER" id="PTHR43201">
    <property type="entry name" value="ACYL-COA SYNTHETASE"/>
    <property type="match status" value="1"/>
</dbReference>
<dbReference type="GO" id="GO:0006631">
    <property type="term" value="P:fatty acid metabolic process"/>
    <property type="evidence" value="ECO:0007669"/>
    <property type="project" value="TreeGrafter"/>
</dbReference>
<organism evidence="5 6">
    <name type="scientific">Aspergillus puulaauensis</name>
    <dbReference type="NCBI Taxonomy" id="1220207"/>
    <lineage>
        <taxon>Eukaryota</taxon>
        <taxon>Fungi</taxon>
        <taxon>Dikarya</taxon>
        <taxon>Ascomycota</taxon>
        <taxon>Pezizomycotina</taxon>
        <taxon>Eurotiomycetes</taxon>
        <taxon>Eurotiomycetidae</taxon>
        <taxon>Eurotiales</taxon>
        <taxon>Aspergillaceae</taxon>
        <taxon>Aspergillus</taxon>
    </lineage>
</organism>
<dbReference type="Gene3D" id="1.10.1200.10">
    <property type="entry name" value="ACP-like"/>
    <property type="match status" value="1"/>
</dbReference>
<keyword evidence="3" id="KW-1133">Transmembrane helix</keyword>
<dbReference type="PROSITE" id="PS50075">
    <property type="entry name" value="CARRIER"/>
    <property type="match status" value="1"/>
</dbReference>
<dbReference type="SUPFAM" id="SSF56801">
    <property type="entry name" value="Acetyl-CoA synthetase-like"/>
    <property type="match status" value="1"/>
</dbReference>
<proteinExistence type="predicted"/>
<keyword evidence="2" id="KW-0597">Phosphoprotein</keyword>
<keyword evidence="3" id="KW-0812">Transmembrane</keyword>
<dbReference type="Pfam" id="PF00501">
    <property type="entry name" value="AMP-binding"/>
    <property type="match status" value="1"/>
</dbReference>
<dbReference type="GO" id="GO:0031177">
    <property type="term" value="F:phosphopantetheine binding"/>
    <property type="evidence" value="ECO:0007669"/>
    <property type="project" value="InterPro"/>
</dbReference>
<evidence type="ECO:0000256" key="2">
    <source>
        <dbReference type="ARBA" id="ARBA00022553"/>
    </source>
</evidence>
<evidence type="ECO:0000313" key="5">
    <source>
        <dbReference type="EMBL" id="BCS26994.1"/>
    </source>
</evidence>
<dbReference type="GeneID" id="64976999"/>
<gene>
    <name evidence="5" type="ORF">APUU_60042S</name>
</gene>
<dbReference type="Gene3D" id="2.160.10.10">
    <property type="entry name" value="Hexapeptide repeat proteins"/>
    <property type="match status" value="2"/>
</dbReference>
<evidence type="ECO:0000259" key="4">
    <source>
        <dbReference type="PROSITE" id="PS50075"/>
    </source>
</evidence>
<evidence type="ECO:0000256" key="3">
    <source>
        <dbReference type="SAM" id="Phobius"/>
    </source>
</evidence>
<dbReference type="InterPro" id="IPR036736">
    <property type="entry name" value="ACP-like_sf"/>
</dbReference>
<evidence type="ECO:0000256" key="1">
    <source>
        <dbReference type="ARBA" id="ARBA00022450"/>
    </source>
</evidence>
<dbReference type="InterPro" id="IPR045851">
    <property type="entry name" value="AMP-bd_C_sf"/>
</dbReference>
<dbReference type="SUPFAM" id="SSF47336">
    <property type="entry name" value="ACP-like"/>
    <property type="match status" value="1"/>
</dbReference>
<feature type="transmembrane region" description="Helical" evidence="3">
    <location>
        <begin position="1111"/>
        <end position="1132"/>
    </location>
</feature>
<reference evidence="5" key="2">
    <citation type="submission" date="2021-02" db="EMBL/GenBank/DDBJ databases">
        <title>Aspergillus puulaauensis MK2 genome sequence.</title>
        <authorList>
            <person name="Futagami T."/>
            <person name="Mori K."/>
            <person name="Kadooka C."/>
            <person name="Tanaka T."/>
        </authorList>
    </citation>
    <scope>NUCLEOTIDE SEQUENCE</scope>
    <source>
        <strain evidence="5">MK2</strain>
    </source>
</reference>
<dbReference type="InterPro" id="IPR011004">
    <property type="entry name" value="Trimer_LpxA-like_sf"/>
</dbReference>